<organism evidence="3 4">
    <name type="scientific">Taxus chinensis</name>
    <name type="common">Chinese yew</name>
    <name type="synonym">Taxus wallichiana var. chinensis</name>
    <dbReference type="NCBI Taxonomy" id="29808"/>
    <lineage>
        <taxon>Eukaryota</taxon>
        <taxon>Viridiplantae</taxon>
        <taxon>Streptophyta</taxon>
        <taxon>Embryophyta</taxon>
        <taxon>Tracheophyta</taxon>
        <taxon>Spermatophyta</taxon>
        <taxon>Pinopsida</taxon>
        <taxon>Pinidae</taxon>
        <taxon>Conifers II</taxon>
        <taxon>Cupressales</taxon>
        <taxon>Taxaceae</taxon>
        <taxon>Taxus</taxon>
    </lineage>
</organism>
<feature type="non-terminal residue" evidence="3">
    <location>
        <position position="184"/>
    </location>
</feature>
<sequence length="184" mass="21260">IENLVKAVNLELGVLKGLFNENKKMKQEIIDLQRWKGKEKMEGLGREEERWDLLQEVWQLKEELAKSIVVPGYAIGCVEGRIALELIDLSKTAQANKYAFRCHPKSKEGRYYLIAVNAIEFHPTDGRFVTGNNEGYCILWDRKRKIRLHEYARYPASIASLSYNRDGQLLAVAASYNYREHDKG</sequence>
<accession>A0AA38GRS5</accession>
<gene>
    <name evidence="3" type="ORF">KI387_007221</name>
</gene>
<name>A0AA38GRS5_TAXCH</name>
<comment type="caution">
    <text evidence="3">The sequence shown here is derived from an EMBL/GenBank/DDBJ whole genome shotgun (WGS) entry which is preliminary data.</text>
</comment>
<reference evidence="3 4" key="1">
    <citation type="journal article" date="2021" name="Nat. Plants">
        <title>The Taxus genome provides insights into paclitaxel biosynthesis.</title>
        <authorList>
            <person name="Xiong X."/>
            <person name="Gou J."/>
            <person name="Liao Q."/>
            <person name="Li Y."/>
            <person name="Zhou Q."/>
            <person name="Bi G."/>
            <person name="Li C."/>
            <person name="Du R."/>
            <person name="Wang X."/>
            <person name="Sun T."/>
            <person name="Guo L."/>
            <person name="Liang H."/>
            <person name="Lu P."/>
            <person name="Wu Y."/>
            <person name="Zhang Z."/>
            <person name="Ro D.K."/>
            <person name="Shang Y."/>
            <person name="Huang S."/>
            <person name="Yan J."/>
        </authorList>
    </citation>
    <scope>NUCLEOTIDE SEQUENCE [LARGE SCALE GENOMIC DNA]</scope>
    <source>
        <strain evidence="3">Ta-2019</strain>
    </source>
</reference>
<keyword evidence="1" id="KW-0853">WD repeat</keyword>
<dbReference type="EMBL" id="JAHRHJ020000002">
    <property type="protein sequence ID" value="KAH9327043.1"/>
    <property type="molecule type" value="Genomic_DNA"/>
</dbReference>
<feature type="non-terminal residue" evidence="3">
    <location>
        <position position="1"/>
    </location>
</feature>
<evidence type="ECO:0000256" key="1">
    <source>
        <dbReference type="ARBA" id="ARBA00022574"/>
    </source>
</evidence>
<dbReference type="PANTHER" id="PTHR10971">
    <property type="entry name" value="MRNA EXPORT FACTOR AND BUB3"/>
    <property type="match status" value="1"/>
</dbReference>
<dbReference type="SUPFAM" id="SSF50978">
    <property type="entry name" value="WD40 repeat-like"/>
    <property type="match status" value="1"/>
</dbReference>
<dbReference type="InterPro" id="IPR015943">
    <property type="entry name" value="WD40/YVTN_repeat-like_dom_sf"/>
</dbReference>
<dbReference type="Gene3D" id="2.130.10.10">
    <property type="entry name" value="YVTN repeat-like/Quinoprotein amine dehydrogenase"/>
    <property type="match status" value="1"/>
</dbReference>
<keyword evidence="2" id="KW-0677">Repeat</keyword>
<keyword evidence="4" id="KW-1185">Reference proteome</keyword>
<dbReference type="AlphaFoldDB" id="A0AA38GRS5"/>
<evidence type="ECO:0000256" key="2">
    <source>
        <dbReference type="ARBA" id="ARBA00022737"/>
    </source>
</evidence>
<dbReference type="Proteomes" id="UP000824469">
    <property type="component" value="Unassembled WGS sequence"/>
</dbReference>
<protein>
    <submittedName>
        <fullName evidence="3">Uncharacterized protein</fullName>
    </submittedName>
</protein>
<proteinExistence type="predicted"/>
<evidence type="ECO:0000313" key="3">
    <source>
        <dbReference type="EMBL" id="KAH9327043.1"/>
    </source>
</evidence>
<evidence type="ECO:0000313" key="4">
    <source>
        <dbReference type="Proteomes" id="UP000824469"/>
    </source>
</evidence>
<dbReference type="InterPro" id="IPR036322">
    <property type="entry name" value="WD40_repeat_dom_sf"/>
</dbReference>